<dbReference type="Gene3D" id="3.20.20.300">
    <property type="entry name" value="Glycoside hydrolase, family 3, N-terminal domain"/>
    <property type="match status" value="1"/>
</dbReference>
<dbReference type="Pfam" id="PF00933">
    <property type="entry name" value="Glyco_hydro_3"/>
    <property type="match status" value="1"/>
</dbReference>
<dbReference type="SUPFAM" id="SSF51445">
    <property type="entry name" value="(Trans)glycosidases"/>
    <property type="match status" value="1"/>
</dbReference>
<evidence type="ECO:0000259" key="9">
    <source>
        <dbReference type="Pfam" id="PF01915"/>
    </source>
</evidence>
<name>A0A178U940_ARATH</name>
<dbReference type="InterPro" id="IPR001764">
    <property type="entry name" value="Glyco_hydro_3_N"/>
</dbReference>
<sequence length="641" mass="69895">MGSSSYLLQTLGLLLLCCTVAANKVPLANAKYKDPKEPLGVRIKNLMSHMTLEEKIGQMVQVERVNATTEVMQKYFVGSVFSGGGSVPKPYISPEAWVNMVNEVQKKALSTRLGIPIIYGIDAVHGHNTVYNATIFPHNVGLGVTRDPGLVKRIGEATALEVRATGIQYVFAPCIAVCRDPRWGRCYESYSEDHKIVQQMTEIIPGLQGDLPTGQKGVPFVAGKTKVAACAKHFVGDGGTLRGMNANNTVINTNGLLGIHMPAYHDAVNKGVATVMVSYSSINGLKMHANKKLITGFLKNKLKFRVLIRSTHLLVLIIHTLCMLLPLRDSIWSVSKMVLNFKDIESDSNFPMQFMGSSNLTKLIDELTSQVKRKFIPMSRIDDAVKRILRVKFTMGLFENPIADHSLAKKLGSKEHRELAREAVRKSLVLLKNGENADKPLLPLPKKANKILVAGTHADNLGYQCGGWTITWQGLNGNNLTIGTTILAAVKKTVDPKTQVIYNQNPDTNFVKAGDFDYAIVAVGEKPYAEGFGDSTNLTISEPGPSTIGNVCASVKCVVVVVSGRPVVMQPYISNIDALVAAWLPGTEGQGVADVLFGDYGFTGKLARTWFKTVDQLPMNVGDPHYDPLYPFGFGLITKPN</sequence>
<dbReference type="FunFam" id="3.20.20.300:FF:000003">
    <property type="entry name" value="Beta-D-glucan exohydrolase isoenzyme ExoI"/>
    <property type="match status" value="1"/>
</dbReference>
<dbReference type="Proteomes" id="UP000078284">
    <property type="component" value="Chromosome 5"/>
</dbReference>
<keyword evidence="5" id="KW-0378">Hydrolase</keyword>
<dbReference type="InterPro" id="IPR002772">
    <property type="entry name" value="Glyco_hydro_3_C"/>
</dbReference>
<evidence type="ECO:0000256" key="7">
    <source>
        <dbReference type="SAM" id="SignalP"/>
    </source>
</evidence>
<keyword evidence="6" id="KW-0326">Glycosidase</keyword>
<protein>
    <recommendedName>
        <fullName evidence="3">beta-glucosidase</fullName>
        <ecNumber evidence="3">3.2.1.21</ecNumber>
    </recommendedName>
</protein>
<evidence type="ECO:0000256" key="5">
    <source>
        <dbReference type="ARBA" id="ARBA00022801"/>
    </source>
</evidence>
<dbReference type="PANTHER" id="PTHR30620">
    <property type="entry name" value="PERIPLASMIC BETA-GLUCOSIDASE-RELATED"/>
    <property type="match status" value="1"/>
</dbReference>
<accession>A0A178U940</accession>
<dbReference type="InterPro" id="IPR017853">
    <property type="entry name" value="GH"/>
</dbReference>
<comment type="caution">
    <text evidence="10">The sequence shown here is derived from an EMBL/GenBank/DDBJ whole genome shotgun (WGS) entry which is preliminary data.</text>
</comment>
<evidence type="ECO:0000256" key="6">
    <source>
        <dbReference type="ARBA" id="ARBA00023295"/>
    </source>
</evidence>
<dbReference type="AlphaFoldDB" id="A0A178U940"/>
<dbReference type="InterPro" id="IPR036881">
    <property type="entry name" value="Glyco_hydro_3_C_sf"/>
</dbReference>
<dbReference type="Gene3D" id="3.40.50.1700">
    <property type="entry name" value="Glycoside hydrolase family 3 C-terminal domain"/>
    <property type="match status" value="1"/>
</dbReference>
<feature type="signal peptide" evidence="7">
    <location>
        <begin position="1"/>
        <end position="22"/>
    </location>
</feature>
<evidence type="ECO:0000256" key="3">
    <source>
        <dbReference type="ARBA" id="ARBA00012744"/>
    </source>
</evidence>
<evidence type="ECO:0000313" key="11">
    <source>
        <dbReference type="Proteomes" id="UP000078284"/>
    </source>
</evidence>
<dbReference type="InterPro" id="IPR036962">
    <property type="entry name" value="Glyco_hydro_3_N_sf"/>
</dbReference>
<dbReference type="PANTHER" id="PTHR30620:SF16">
    <property type="entry name" value="LYSOSOMAL BETA GLUCOSIDASE"/>
    <property type="match status" value="1"/>
</dbReference>
<feature type="domain" description="Glycoside hydrolase family 3 N-terminal" evidence="8">
    <location>
        <begin position="51"/>
        <end position="391"/>
    </location>
</feature>
<reference evidence="11" key="1">
    <citation type="journal article" date="2016" name="Proc. Natl. Acad. Sci. U.S.A.">
        <title>Chromosome-level assembly of Arabidopsis thaliana Ler reveals the extent of translocation and inversion polymorphisms.</title>
        <authorList>
            <person name="Zapata L."/>
            <person name="Ding J."/>
            <person name="Willing E.M."/>
            <person name="Hartwig B."/>
            <person name="Bezdan D."/>
            <person name="Jiao W.B."/>
            <person name="Patel V."/>
            <person name="Velikkakam James G."/>
            <person name="Koornneef M."/>
            <person name="Ossowski S."/>
            <person name="Schneeberger K."/>
        </authorList>
    </citation>
    <scope>NUCLEOTIDE SEQUENCE [LARGE SCALE GENOMIC DNA]</scope>
    <source>
        <strain evidence="11">cv. Landsberg erecta</strain>
    </source>
</reference>
<dbReference type="GO" id="GO:0008422">
    <property type="term" value="F:beta-glucosidase activity"/>
    <property type="evidence" value="ECO:0007669"/>
    <property type="project" value="UniProtKB-EC"/>
</dbReference>
<dbReference type="GO" id="GO:0005975">
    <property type="term" value="P:carbohydrate metabolic process"/>
    <property type="evidence" value="ECO:0007669"/>
    <property type="project" value="InterPro"/>
</dbReference>
<dbReference type="FunFam" id="3.40.50.1700:FF:000002">
    <property type="entry name" value="Glycosyl hydrolase family protein"/>
    <property type="match status" value="1"/>
</dbReference>
<dbReference type="ExpressionAtlas" id="A0A178U940">
    <property type="expression patterns" value="baseline and differential"/>
</dbReference>
<evidence type="ECO:0000256" key="4">
    <source>
        <dbReference type="ARBA" id="ARBA00022729"/>
    </source>
</evidence>
<dbReference type="InterPro" id="IPR051915">
    <property type="entry name" value="Cellulose_Degrad_GH3"/>
</dbReference>
<comment type="catalytic activity">
    <reaction evidence="1">
        <text>Hydrolysis of terminal, non-reducing beta-D-glucosyl residues with release of beta-D-glucose.</text>
        <dbReference type="EC" id="3.2.1.21"/>
    </reaction>
</comment>
<proteinExistence type="inferred from homology"/>
<gene>
    <name evidence="10" type="ordered locus">AXX17_At5g20900</name>
</gene>
<feature type="domain" description="Glycoside hydrolase family 3 C-terminal" evidence="9">
    <location>
        <begin position="428"/>
        <end position="636"/>
    </location>
</feature>
<dbReference type="EMBL" id="LUHQ01000005">
    <property type="protein sequence ID" value="OAO89657.1"/>
    <property type="molecule type" value="Genomic_DNA"/>
</dbReference>
<dbReference type="EC" id="3.2.1.21" evidence="3"/>
<dbReference type="PRINTS" id="PR00133">
    <property type="entry name" value="GLHYDRLASE3"/>
</dbReference>
<evidence type="ECO:0000313" key="10">
    <source>
        <dbReference type="EMBL" id="OAO89657.1"/>
    </source>
</evidence>
<feature type="chain" id="PRO_5008093729" description="beta-glucosidase" evidence="7">
    <location>
        <begin position="23"/>
        <end position="641"/>
    </location>
</feature>
<organism evidence="10 11">
    <name type="scientific">Arabidopsis thaliana</name>
    <name type="common">Mouse-ear cress</name>
    <dbReference type="NCBI Taxonomy" id="3702"/>
    <lineage>
        <taxon>Eukaryota</taxon>
        <taxon>Viridiplantae</taxon>
        <taxon>Streptophyta</taxon>
        <taxon>Embryophyta</taxon>
        <taxon>Tracheophyta</taxon>
        <taxon>Spermatophyta</taxon>
        <taxon>Magnoliopsida</taxon>
        <taxon>eudicotyledons</taxon>
        <taxon>Gunneridae</taxon>
        <taxon>Pentapetalae</taxon>
        <taxon>rosids</taxon>
        <taxon>malvids</taxon>
        <taxon>Brassicales</taxon>
        <taxon>Brassicaceae</taxon>
        <taxon>Camelineae</taxon>
        <taxon>Arabidopsis</taxon>
    </lineage>
</organism>
<keyword evidence="4 7" id="KW-0732">Signal</keyword>
<dbReference type="SUPFAM" id="SSF52279">
    <property type="entry name" value="Beta-D-glucan exohydrolase, C-terminal domain"/>
    <property type="match status" value="1"/>
</dbReference>
<comment type="similarity">
    <text evidence="2">Belongs to the glycosyl hydrolase 3 family.</text>
</comment>
<evidence type="ECO:0000259" key="8">
    <source>
        <dbReference type="Pfam" id="PF00933"/>
    </source>
</evidence>
<evidence type="ECO:0000256" key="1">
    <source>
        <dbReference type="ARBA" id="ARBA00000448"/>
    </source>
</evidence>
<evidence type="ECO:0000256" key="2">
    <source>
        <dbReference type="ARBA" id="ARBA00005336"/>
    </source>
</evidence>
<dbReference type="Pfam" id="PF01915">
    <property type="entry name" value="Glyco_hydro_3_C"/>
    <property type="match status" value="1"/>
</dbReference>